<dbReference type="AlphaFoldDB" id="A0A964XMM8"/>
<comment type="caution">
    <text evidence="3">The sequence shown here is derived from an EMBL/GenBank/DDBJ whole genome shotgun (WGS) entry which is preliminary data.</text>
</comment>
<feature type="transmembrane region" description="Helical" evidence="1">
    <location>
        <begin position="124"/>
        <end position="143"/>
    </location>
</feature>
<organism evidence="3 4">
    <name type="scientific">Streptomyces boluensis</name>
    <dbReference type="NCBI Taxonomy" id="1775135"/>
    <lineage>
        <taxon>Bacteria</taxon>
        <taxon>Bacillati</taxon>
        <taxon>Actinomycetota</taxon>
        <taxon>Actinomycetes</taxon>
        <taxon>Kitasatosporales</taxon>
        <taxon>Streptomycetaceae</taxon>
        <taxon>Streptomyces</taxon>
    </lineage>
</organism>
<proteinExistence type="predicted"/>
<dbReference type="Pfam" id="PF12158">
    <property type="entry name" value="DUF3592"/>
    <property type="match status" value="1"/>
</dbReference>
<dbReference type="EMBL" id="JAAAHS010000241">
    <property type="protein sequence ID" value="NBE54699.1"/>
    <property type="molecule type" value="Genomic_DNA"/>
</dbReference>
<dbReference type="InterPro" id="IPR021994">
    <property type="entry name" value="DUF3592"/>
</dbReference>
<evidence type="ECO:0000313" key="3">
    <source>
        <dbReference type="EMBL" id="NBE54699.1"/>
    </source>
</evidence>
<evidence type="ECO:0000256" key="1">
    <source>
        <dbReference type="SAM" id="Phobius"/>
    </source>
</evidence>
<reference evidence="3" key="1">
    <citation type="submission" date="2020-01" db="EMBL/GenBank/DDBJ databases">
        <title>Whole-genome analyses of novel actinobacteria.</title>
        <authorList>
            <person name="Sahin N."/>
        </authorList>
    </citation>
    <scope>NUCLEOTIDE SEQUENCE</scope>
    <source>
        <strain evidence="3">YC537</strain>
    </source>
</reference>
<gene>
    <name evidence="3" type="ORF">GUY60_25395</name>
</gene>
<evidence type="ECO:0000313" key="4">
    <source>
        <dbReference type="Proteomes" id="UP000598297"/>
    </source>
</evidence>
<sequence length="146" mass="15592">MPEESCKAWRGEATVWVGMSLLGGLTLLGFGTREAMIQYRLQREGIRAGGLVVRHHRSSSGKGRGPVYFAVVEFVDAQGSRHTFQGRSSGVKGLPVGGGVPVLYLPDAPKAARIDLTRRRIGEVASLLAGGTLFTAIGIWMLATGR</sequence>
<keyword evidence="1" id="KW-0472">Membrane</keyword>
<feature type="domain" description="DUF3592" evidence="2">
    <location>
        <begin position="53"/>
        <end position="115"/>
    </location>
</feature>
<evidence type="ECO:0000259" key="2">
    <source>
        <dbReference type="Pfam" id="PF12158"/>
    </source>
</evidence>
<dbReference type="Proteomes" id="UP000598297">
    <property type="component" value="Unassembled WGS sequence"/>
</dbReference>
<protein>
    <submittedName>
        <fullName evidence="3">DUF3592 domain-containing protein</fullName>
    </submittedName>
</protein>
<dbReference type="OrthoDB" id="4237685at2"/>
<keyword evidence="4" id="KW-1185">Reference proteome</keyword>
<feature type="transmembrane region" description="Helical" evidence="1">
    <location>
        <begin position="13"/>
        <end position="31"/>
    </location>
</feature>
<keyword evidence="1" id="KW-1133">Transmembrane helix</keyword>
<keyword evidence="1" id="KW-0812">Transmembrane</keyword>
<accession>A0A964XMM8</accession>
<dbReference type="RefSeq" id="WP_161701758.1">
    <property type="nucleotide sequence ID" value="NZ_JAAAHS010000241.1"/>
</dbReference>
<name>A0A964XMM8_9ACTN</name>